<feature type="transmembrane region" description="Helical" evidence="9">
    <location>
        <begin position="181"/>
        <end position="200"/>
    </location>
</feature>
<evidence type="ECO:0000256" key="9">
    <source>
        <dbReference type="SAM" id="Phobius"/>
    </source>
</evidence>
<keyword evidence="5" id="KW-0274">FAD</keyword>
<dbReference type="GO" id="GO:0016491">
    <property type="term" value="F:oxidoreductase activity"/>
    <property type="evidence" value="ECO:0007669"/>
    <property type="project" value="UniProtKB-KW"/>
</dbReference>
<organism evidence="11 12">
    <name type="scientific">Cryobacterium shii</name>
    <dbReference type="NCBI Taxonomy" id="1259235"/>
    <lineage>
        <taxon>Bacteria</taxon>
        <taxon>Bacillati</taxon>
        <taxon>Actinomycetota</taxon>
        <taxon>Actinomycetes</taxon>
        <taxon>Micrococcales</taxon>
        <taxon>Microbacteriaceae</taxon>
        <taxon>Cryobacterium</taxon>
    </lineage>
</organism>
<keyword evidence="8" id="KW-0411">Iron-sulfur</keyword>
<evidence type="ECO:0000256" key="8">
    <source>
        <dbReference type="ARBA" id="ARBA00023014"/>
    </source>
</evidence>
<feature type="domain" description="FAD-binding FR-type" evidence="10">
    <location>
        <begin position="239"/>
        <end position="338"/>
    </location>
</feature>
<evidence type="ECO:0000256" key="5">
    <source>
        <dbReference type="ARBA" id="ARBA00022827"/>
    </source>
</evidence>
<dbReference type="CDD" id="cd06198">
    <property type="entry name" value="FNR_like_3"/>
    <property type="match status" value="1"/>
</dbReference>
<comment type="cofactor">
    <cofactor evidence="1">
        <name>FAD</name>
        <dbReference type="ChEBI" id="CHEBI:57692"/>
    </cofactor>
</comment>
<comment type="caution">
    <text evidence="11">The sequence shown here is derived from an EMBL/GenBank/DDBJ whole genome shotgun (WGS) entry which is preliminary data.</text>
</comment>
<keyword evidence="9" id="KW-0812">Transmembrane</keyword>
<evidence type="ECO:0000256" key="2">
    <source>
        <dbReference type="ARBA" id="ARBA00022630"/>
    </source>
</evidence>
<reference evidence="11 12" key="1">
    <citation type="submission" date="2019-03" db="EMBL/GenBank/DDBJ databases">
        <title>Genomics of glacier-inhabiting Cryobacterium strains.</title>
        <authorList>
            <person name="Liu Q."/>
            <person name="Xin Y.-H."/>
        </authorList>
    </citation>
    <scope>NUCLEOTIDE SEQUENCE [LARGE SCALE GENOMIC DNA]</scope>
    <source>
        <strain evidence="12">TMT1-22</strain>
    </source>
</reference>
<evidence type="ECO:0000256" key="7">
    <source>
        <dbReference type="ARBA" id="ARBA00023004"/>
    </source>
</evidence>
<keyword evidence="2" id="KW-0285">Flavoprotein</keyword>
<dbReference type="InterPro" id="IPR039261">
    <property type="entry name" value="FNR_nucleotide-bd"/>
</dbReference>
<accession>A0AAQ2HFC6</accession>
<feature type="transmembrane region" description="Helical" evidence="9">
    <location>
        <begin position="125"/>
        <end position="146"/>
    </location>
</feature>
<dbReference type="Pfam" id="PF08022">
    <property type="entry name" value="FAD_binding_8"/>
    <property type="match status" value="1"/>
</dbReference>
<feature type="transmembrane region" description="Helical" evidence="9">
    <location>
        <begin position="212"/>
        <end position="230"/>
    </location>
</feature>
<dbReference type="PANTHER" id="PTHR47354:SF8">
    <property type="entry name" value="1,2-PHENYLACETYL-COA EPOXIDASE, SUBUNIT E"/>
    <property type="match status" value="1"/>
</dbReference>
<dbReference type="GO" id="GO:0046872">
    <property type="term" value="F:metal ion binding"/>
    <property type="evidence" value="ECO:0007669"/>
    <property type="project" value="UniProtKB-KW"/>
</dbReference>
<dbReference type="InterPro" id="IPR013112">
    <property type="entry name" value="FAD-bd_8"/>
</dbReference>
<gene>
    <name evidence="11" type="ORF">E3O49_12150</name>
</gene>
<evidence type="ECO:0000256" key="3">
    <source>
        <dbReference type="ARBA" id="ARBA00022714"/>
    </source>
</evidence>
<keyword evidence="12" id="KW-1185">Reference proteome</keyword>
<evidence type="ECO:0000313" key="12">
    <source>
        <dbReference type="Proteomes" id="UP000297403"/>
    </source>
</evidence>
<dbReference type="SUPFAM" id="SSF63380">
    <property type="entry name" value="Riboflavin synthase domain-like"/>
    <property type="match status" value="1"/>
</dbReference>
<feature type="transmembrane region" description="Helical" evidence="9">
    <location>
        <begin position="98"/>
        <end position="119"/>
    </location>
</feature>
<evidence type="ECO:0000256" key="6">
    <source>
        <dbReference type="ARBA" id="ARBA00023002"/>
    </source>
</evidence>
<dbReference type="PANTHER" id="PTHR47354">
    <property type="entry name" value="NADH OXIDOREDUCTASE HCR"/>
    <property type="match status" value="1"/>
</dbReference>
<keyword evidence="9" id="KW-1133">Transmembrane helix</keyword>
<proteinExistence type="predicted"/>
<dbReference type="PROSITE" id="PS51384">
    <property type="entry name" value="FAD_FR"/>
    <property type="match status" value="1"/>
</dbReference>
<sequence>MPMTPDTELAPQRPHYRRAWLDAKLIGPLSIAALVGALAVLWVVFRPAGEGLPQLLGEFLGAEGVLLLSIGLVLISTLRSVEQWFNGIDHAALWHRRVNIAGMVAISLHALVTADVQATDIGPKLGQIGLIGLALLTVWAIAPRWLSFVPKRLRLQVLGSLPRVTGSRVVRLAGIPFRSYALWRFVHRFTGVFVAFGFVHGLLDGSMFGSAVLRWTYLVIGGTGLAFYLYRELLARRFARTYDYQVESVQPISDKLVEIALKPLGRRFEYRAGQFAILHLEARDGWHRHPFSIASAPADANVRVAVGALGDFTSDIANLVAPGMPAVINSPHGHFDYRRGTERQVWIAGGIGVAPILSWLRDATPGTLPTRVDLYFSSRGPAPYGAEIRELAARHDSIHLHLIDTSTEPRLSLAGVLGAAECPPRELSAFICGPEVMVNAFQKGLQRSGVRAANVHREYYNLR</sequence>
<dbReference type="GO" id="GO:0051537">
    <property type="term" value="F:2 iron, 2 sulfur cluster binding"/>
    <property type="evidence" value="ECO:0007669"/>
    <property type="project" value="UniProtKB-KW"/>
</dbReference>
<keyword evidence="4" id="KW-0479">Metal-binding</keyword>
<feature type="transmembrane region" description="Helical" evidence="9">
    <location>
        <begin position="25"/>
        <end position="45"/>
    </location>
</feature>
<evidence type="ECO:0000313" key="11">
    <source>
        <dbReference type="EMBL" id="TFC44387.1"/>
    </source>
</evidence>
<evidence type="ECO:0000256" key="4">
    <source>
        <dbReference type="ARBA" id="ARBA00022723"/>
    </source>
</evidence>
<name>A0AAQ2HFC6_9MICO</name>
<dbReference type="GO" id="GO:0050660">
    <property type="term" value="F:flavin adenine dinucleotide binding"/>
    <property type="evidence" value="ECO:0007669"/>
    <property type="project" value="TreeGrafter"/>
</dbReference>
<keyword evidence="3" id="KW-0001">2Fe-2S</keyword>
<protein>
    <recommendedName>
        <fullName evidence="10">FAD-binding FR-type domain-containing protein</fullName>
    </recommendedName>
</protein>
<feature type="transmembrane region" description="Helical" evidence="9">
    <location>
        <begin position="57"/>
        <end position="78"/>
    </location>
</feature>
<keyword evidence="7" id="KW-0408">Iron</keyword>
<dbReference type="InterPro" id="IPR017927">
    <property type="entry name" value="FAD-bd_FR_type"/>
</dbReference>
<dbReference type="Gene3D" id="3.40.50.80">
    <property type="entry name" value="Nucleotide-binding domain of ferredoxin-NADP reductase (FNR) module"/>
    <property type="match status" value="1"/>
</dbReference>
<dbReference type="AlphaFoldDB" id="A0AAQ2HFC6"/>
<dbReference type="InterPro" id="IPR017938">
    <property type="entry name" value="Riboflavin_synthase-like_b-brl"/>
</dbReference>
<keyword evidence="6" id="KW-0560">Oxidoreductase</keyword>
<dbReference type="PRINTS" id="PR00410">
    <property type="entry name" value="PHEHYDRXLASE"/>
</dbReference>
<keyword evidence="9" id="KW-0472">Membrane</keyword>
<evidence type="ECO:0000259" key="10">
    <source>
        <dbReference type="PROSITE" id="PS51384"/>
    </source>
</evidence>
<dbReference type="InterPro" id="IPR050415">
    <property type="entry name" value="MRET"/>
</dbReference>
<evidence type="ECO:0000256" key="1">
    <source>
        <dbReference type="ARBA" id="ARBA00001974"/>
    </source>
</evidence>
<dbReference type="EMBL" id="SOFY01000064">
    <property type="protein sequence ID" value="TFC44387.1"/>
    <property type="molecule type" value="Genomic_DNA"/>
</dbReference>
<dbReference type="Proteomes" id="UP000297403">
    <property type="component" value="Unassembled WGS sequence"/>
</dbReference>
<dbReference type="Gene3D" id="2.40.30.10">
    <property type="entry name" value="Translation factors"/>
    <property type="match status" value="1"/>
</dbReference>
<dbReference type="SUPFAM" id="SSF52343">
    <property type="entry name" value="Ferredoxin reductase-like, C-terminal NADP-linked domain"/>
    <property type="match status" value="1"/>
</dbReference>